<evidence type="ECO:0000313" key="3">
    <source>
        <dbReference type="EMBL" id="PPK49600.1"/>
    </source>
</evidence>
<gene>
    <name evidence="3" type="ORF">BD821_101262</name>
</gene>
<dbReference type="GO" id="GO:0010181">
    <property type="term" value="F:FMN binding"/>
    <property type="evidence" value="ECO:0007669"/>
    <property type="project" value="InterPro"/>
</dbReference>
<dbReference type="InterPro" id="IPR052174">
    <property type="entry name" value="Flavoredoxin"/>
</dbReference>
<dbReference type="RefSeq" id="WP_104408963.1">
    <property type="nucleotide sequence ID" value="NZ_PTIS01000001.1"/>
</dbReference>
<dbReference type="PANTHER" id="PTHR43567:SF5">
    <property type="entry name" value="HYPOTHETICAL CYTOSOLIC PROTEIN"/>
    <property type="match status" value="1"/>
</dbReference>
<dbReference type="Proteomes" id="UP000239863">
    <property type="component" value="Unassembled WGS sequence"/>
</dbReference>
<dbReference type="GO" id="GO:0016646">
    <property type="term" value="F:oxidoreductase activity, acting on the CH-NH group of donors, NAD or NADP as acceptor"/>
    <property type="evidence" value="ECO:0007669"/>
    <property type="project" value="UniProtKB-ARBA"/>
</dbReference>
<dbReference type="InterPro" id="IPR012349">
    <property type="entry name" value="Split_barrel_FMN-bd"/>
</dbReference>
<dbReference type="Pfam" id="PF01613">
    <property type="entry name" value="Flavin_Reduct"/>
    <property type="match status" value="1"/>
</dbReference>
<dbReference type="AlphaFoldDB" id="A0A2S6G1C6"/>
<reference evidence="3 4" key="1">
    <citation type="submission" date="2018-02" db="EMBL/GenBank/DDBJ databases">
        <title>Genomic Encyclopedia of Archaeal and Bacterial Type Strains, Phase II (KMG-II): from individual species to whole genera.</title>
        <authorList>
            <person name="Goeker M."/>
        </authorList>
    </citation>
    <scope>NUCLEOTIDE SEQUENCE [LARGE SCALE GENOMIC DNA]</scope>
    <source>
        <strain evidence="3 4">DSM 15099</strain>
    </source>
</reference>
<sequence>MEGLKSNDKAMKSFHKHGGFLTCKNEKTLNTMTISWGNIGVAFGKPIFIIYVRKSRFTNELINKSGEFTISIPLDSNIKKQLGVFGSTSGRDIDKFKLTGVKSKDSNKLNTPIIEGCDAYFECKVIYKHDINPEIMDDEISKNTYLEGDYHTVFYGEIVDYYIGED</sequence>
<dbReference type="SUPFAM" id="SSF50475">
    <property type="entry name" value="FMN-binding split barrel"/>
    <property type="match status" value="1"/>
</dbReference>
<accession>A0A2S6G1C6</accession>
<proteinExistence type="inferred from homology"/>
<dbReference type="PANTHER" id="PTHR43567">
    <property type="entry name" value="FLAVOREDOXIN-RELATED-RELATED"/>
    <property type="match status" value="1"/>
</dbReference>
<dbReference type="STRING" id="37659.GCA_000703125_02696"/>
<organism evidence="3 4">
    <name type="scientific">Clostridium algidicarnis DSM 15099</name>
    <dbReference type="NCBI Taxonomy" id="1121295"/>
    <lineage>
        <taxon>Bacteria</taxon>
        <taxon>Bacillati</taxon>
        <taxon>Bacillota</taxon>
        <taxon>Clostridia</taxon>
        <taxon>Eubacteriales</taxon>
        <taxon>Clostridiaceae</taxon>
        <taxon>Clostridium</taxon>
    </lineage>
</organism>
<protein>
    <submittedName>
        <fullName evidence="3">Flavin reductase (DIM6/NTAB) family NADH-FMN oxidoreductase RutF</fullName>
    </submittedName>
</protein>
<feature type="domain" description="Flavin reductase like" evidence="2">
    <location>
        <begin position="14"/>
        <end position="166"/>
    </location>
</feature>
<evidence type="ECO:0000259" key="2">
    <source>
        <dbReference type="Pfam" id="PF01613"/>
    </source>
</evidence>
<dbReference type="OrthoDB" id="9791490at2"/>
<name>A0A2S6G1C6_9CLOT</name>
<evidence type="ECO:0000256" key="1">
    <source>
        <dbReference type="ARBA" id="ARBA00038054"/>
    </source>
</evidence>
<evidence type="ECO:0000313" key="4">
    <source>
        <dbReference type="Proteomes" id="UP000239863"/>
    </source>
</evidence>
<dbReference type="EMBL" id="PTIS01000001">
    <property type="protein sequence ID" value="PPK49600.1"/>
    <property type="molecule type" value="Genomic_DNA"/>
</dbReference>
<comment type="caution">
    <text evidence="3">The sequence shown here is derived from an EMBL/GenBank/DDBJ whole genome shotgun (WGS) entry which is preliminary data.</text>
</comment>
<dbReference type="InterPro" id="IPR002563">
    <property type="entry name" value="Flavin_Rdtase-like_dom"/>
</dbReference>
<dbReference type="Gene3D" id="2.30.110.10">
    <property type="entry name" value="Electron Transport, Fmn-binding Protein, Chain A"/>
    <property type="match status" value="1"/>
</dbReference>
<comment type="similarity">
    <text evidence="1">Belongs to the flavoredoxin family.</text>
</comment>